<dbReference type="PANTHER" id="PTHR31126:SF1">
    <property type="entry name" value="TYROSINE SPECIFIC PROTEIN PHOSPHATASES DOMAIN-CONTAINING PROTEIN"/>
    <property type="match status" value="1"/>
</dbReference>
<dbReference type="EMBL" id="FLUL01000001">
    <property type="protein sequence ID" value="SBV92970.1"/>
    <property type="molecule type" value="Genomic_DNA"/>
</dbReference>
<name>A0A212J0L7_9BACT</name>
<dbReference type="RefSeq" id="WP_296946721.1">
    <property type="nucleotide sequence ID" value="NZ_LT599021.1"/>
</dbReference>
<dbReference type="GO" id="GO:0004721">
    <property type="term" value="F:phosphoprotein phosphatase activity"/>
    <property type="evidence" value="ECO:0007669"/>
    <property type="project" value="InterPro"/>
</dbReference>
<proteinExistence type="inferred from homology"/>
<evidence type="ECO:0000313" key="3">
    <source>
        <dbReference type="EMBL" id="SBV92970.1"/>
    </source>
</evidence>
<dbReference type="PROSITE" id="PS50056">
    <property type="entry name" value="TYR_PHOSPHATASE_2"/>
    <property type="match status" value="1"/>
</dbReference>
<dbReference type="InterPro" id="IPR029021">
    <property type="entry name" value="Prot-tyrosine_phosphatase-like"/>
</dbReference>
<dbReference type="AlphaFoldDB" id="A0A212J0L7"/>
<protein>
    <recommendedName>
        <fullName evidence="2">Tyrosine specific protein phosphatases domain-containing protein</fullName>
    </recommendedName>
</protein>
<dbReference type="PANTHER" id="PTHR31126">
    <property type="entry name" value="TYROSINE-PROTEIN PHOSPHATASE"/>
    <property type="match status" value="1"/>
</dbReference>
<evidence type="ECO:0000256" key="1">
    <source>
        <dbReference type="ARBA" id="ARBA00009580"/>
    </source>
</evidence>
<comment type="similarity">
    <text evidence="1">Belongs to the protein-tyrosine phosphatase family.</text>
</comment>
<dbReference type="InterPro" id="IPR016130">
    <property type="entry name" value="Tyr_Pase_AS"/>
</dbReference>
<dbReference type="SUPFAM" id="SSF52799">
    <property type="entry name" value="(Phosphotyrosine protein) phosphatases II"/>
    <property type="match status" value="1"/>
</dbReference>
<dbReference type="InterPro" id="IPR026893">
    <property type="entry name" value="Tyr/Ser_Pase_IphP-type"/>
</dbReference>
<dbReference type="InterPro" id="IPR000387">
    <property type="entry name" value="Tyr_Pase_dom"/>
</dbReference>
<reference evidence="3" key="1">
    <citation type="submission" date="2016-04" db="EMBL/GenBank/DDBJ databases">
        <authorList>
            <person name="Evans L.H."/>
            <person name="Alamgir A."/>
            <person name="Owens N."/>
            <person name="Weber N.D."/>
            <person name="Virtaneva K."/>
            <person name="Barbian K."/>
            <person name="Babar A."/>
            <person name="Rosenke K."/>
        </authorList>
    </citation>
    <scope>NUCLEOTIDE SEQUENCE</scope>
    <source>
        <strain evidence="3">86-2</strain>
    </source>
</reference>
<sequence>MTWDRFAIASNEERGELDSIQYFESGITKYTSIIRDKISKSASLKIDFSDEWSLFAGTSLEDIDYTQPIAKGQGRGVFPLTISDPTRYYFVLVTANEKVVLSEQHLPMAGGYNFRDLGGYKTQDGRRVKWGKIFRSDDLHNLNDADLAYLASIPLVSIVDFRSEKEMIQAPDKNPVSIKQNYPLCISPGNLMTVATSKDNLYKLSVDEADTLMKGMNTLLVTDSICIDRYRKLFSLLQNEENVPLMFHCSAGKDRTGMAAALVLSSLGVDEETILDDYLLSNFYLADKYAEYKNASPALKSLFEVKPEFLKSGLDTIKKEHGTIDAFLKNILNVDIEKMRELYLF</sequence>
<dbReference type="Gene3D" id="3.90.190.10">
    <property type="entry name" value="Protein tyrosine phosphatase superfamily"/>
    <property type="match status" value="1"/>
</dbReference>
<evidence type="ECO:0000259" key="2">
    <source>
        <dbReference type="PROSITE" id="PS50056"/>
    </source>
</evidence>
<dbReference type="PROSITE" id="PS00383">
    <property type="entry name" value="TYR_PHOSPHATASE_1"/>
    <property type="match status" value="1"/>
</dbReference>
<dbReference type="Pfam" id="PF13350">
    <property type="entry name" value="Y_phosphatase3"/>
    <property type="match status" value="1"/>
</dbReference>
<accession>A0A212J0L7</accession>
<gene>
    <name evidence="3" type="ORF">KL86DYS2_10459</name>
</gene>
<feature type="domain" description="Tyrosine specific protein phosphatases" evidence="2">
    <location>
        <begin position="231"/>
        <end position="293"/>
    </location>
</feature>
<organism evidence="3">
    <name type="scientific">uncultured Dysgonomonas sp</name>
    <dbReference type="NCBI Taxonomy" id="206096"/>
    <lineage>
        <taxon>Bacteria</taxon>
        <taxon>Pseudomonadati</taxon>
        <taxon>Bacteroidota</taxon>
        <taxon>Bacteroidia</taxon>
        <taxon>Bacteroidales</taxon>
        <taxon>Dysgonomonadaceae</taxon>
        <taxon>Dysgonomonas</taxon>
        <taxon>environmental samples</taxon>
    </lineage>
</organism>